<keyword evidence="3" id="KW-1185">Reference proteome</keyword>
<evidence type="ECO:0000313" key="3">
    <source>
        <dbReference type="Proteomes" id="UP000469011"/>
    </source>
</evidence>
<keyword evidence="1" id="KW-0472">Membrane</keyword>
<accession>A0A6N9T033</accession>
<keyword evidence="1" id="KW-0812">Transmembrane</keyword>
<dbReference type="EMBL" id="JAAAMG010000006">
    <property type="protein sequence ID" value="NDW04700.1"/>
    <property type="molecule type" value="Genomic_DNA"/>
</dbReference>
<reference evidence="2 3" key="1">
    <citation type="submission" date="2020-01" db="EMBL/GenBank/DDBJ databases">
        <title>Jiella pacifica sp. nov.</title>
        <authorList>
            <person name="Xue Z."/>
            <person name="Zhu S."/>
            <person name="Chen J."/>
            <person name="Yang J."/>
        </authorList>
    </citation>
    <scope>NUCLEOTIDE SEQUENCE [LARGE SCALE GENOMIC DNA]</scope>
    <source>
        <strain evidence="2 3">40Bstr34</strain>
    </source>
</reference>
<evidence type="ECO:0000256" key="1">
    <source>
        <dbReference type="SAM" id="Phobius"/>
    </source>
</evidence>
<dbReference type="RefSeq" id="WP_163462947.1">
    <property type="nucleotide sequence ID" value="NZ_JAAAMG010000006.1"/>
</dbReference>
<gene>
    <name evidence="2" type="ORF">GTK09_09690</name>
</gene>
<protein>
    <submittedName>
        <fullName evidence="2">Uncharacterized protein</fullName>
    </submittedName>
</protein>
<organism evidence="2 3">
    <name type="scientific">Jiella pacifica</name>
    <dbReference type="NCBI Taxonomy" id="2696469"/>
    <lineage>
        <taxon>Bacteria</taxon>
        <taxon>Pseudomonadati</taxon>
        <taxon>Pseudomonadota</taxon>
        <taxon>Alphaproteobacteria</taxon>
        <taxon>Hyphomicrobiales</taxon>
        <taxon>Aurantimonadaceae</taxon>
        <taxon>Jiella</taxon>
    </lineage>
</organism>
<comment type="caution">
    <text evidence="2">The sequence shown here is derived from an EMBL/GenBank/DDBJ whole genome shotgun (WGS) entry which is preliminary data.</text>
</comment>
<dbReference type="Proteomes" id="UP000469011">
    <property type="component" value="Unassembled WGS sequence"/>
</dbReference>
<keyword evidence="1" id="KW-1133">Transmembrane helix</keyword>
<proteinExistence type="predicted"/>
<dbReference type="AlphaFoldDB" id="A0A6N9T033"/>
<name>A0A6N9T033_9HYPH</name>
<evidence type="ECO:0000313" key="2">
    <source>
        <dbReference type="EMBL" id="NDW04700.1"/>
    </source>
</evidence>
<sequence>MADILAAWLPLLLLIAVVIWLMGRSRRAMDRHVADTEAINNRILEASRETVQELRRIRKMLEDRS</sequence>
<feature type="transmembrane region" description="Helical" evidence="1">
    <location>
        <begin position="6"/>
        <end position="23"/>
    </location>
</feature>